<name>A0A5N0V5Z3_9PSEU</name>
<dbReference type="Pfam" id="PF13561">
    <property type="entry name" value="adh_short_C2"/>
    <property type="match status" value="1"/>
</dbReference>
<keyword evidence="2" id="KW-0560">Oxidoreductase</keyword>
<sequence>MAEMSEKVAIVTGAAIVEGKVNIGGAIATELVASGARVMVADIDGDGANALTAELGGKFGEGVIASQVTDIRGEGDIERLVAATVEAFGTVDVVANNAGVFPERDGAVGDLDIEVWDDVMAVNVRGAMLLTKHALPVMLEKGRGSIVNTASTHAFAGDLSLTGYGASKAAVNALTVYTATQYGRRGIRCNSVCPGTTTSPAVERAPERFRELYQRHTINPELNAPADVARAVAFLASDAANGINGMVVRVDGGLLAHQPFFADQREFD</sequence>
<reference evidence="3" key="1">
    <citation type="submission" date="2019-09" db="EMBL/GenBank/DDBJ databases">
        <authorList>
            <person name="Teo W.F.A."/>
            <person name="Duangmal K."/>
        </authorList>
    </citation>
    <scope>NUCLEOTIDE SEQUENCE [LARGE SCALE GENOMIC DNA]</scope>
    <source>
        <strain evidence="3">K81G1</strain>
    </source>
</reference>
<dbReference type="PRINTS" id="PR00081">
    <property type="entry name" value="GDHRDH"/>
</dbReference>
<dbReference type="PANTHER" id="PTHR24321:SF14">
    <property type="entry name" value="SHORT-CHAIN TYPE DEHYDROGENASE_REDUCTASE BLR2146-RELATED"/>
    <property type="match status" value="1"/>
</dbReference>
<dbReference type="EMBL" id="VMNW02000021">
    <property type="protein sequence ID" value="KAA9160520.1"/>
    <property type="molecule type" value="Genomic_DNA"/>
</dbReference>
<evidence type="ECO:0000256" key="1">
    <source>
        <dbReference type="ARBA" id="ARBA00006484"/>
    </source>
</evidence>
<dbReference type="SUPFAM" id="SSF51735">
    <property type="entry name" value="NAD(P)-binding Rossmann-fold domains"/>
    <property type="match status" value="1"/>
</dbReference>
<protein>
    <submittedName>
        <fullName evidence="3">SDR family oxidoreductase</fullName>
    </submittedName>
</protein>
<organism evidence="3 4">
    <name type="scientific">Amycolatopsis acidicola</name>
    <dbReference type="NCBI Taxonomy" id="2596893"/>
    <lineage>
        <taxon>Bacteria</taxon>
        <taxon>Bacillati</taxon>
        <taxon>Actinomycetota</taxon>
        <taxon>Actinomycetes</taxon>
        <taxon>Pseudonocardiales</taxon>
        <taxon>Pseudonocardiaceae</taxon>
        <taxon>Amycolatopsis</taxon>
    </lineage>
</organism>
<dbReference type="Gene3D" id="3.40.50.720">
    <property type="entry name" value="NAD(P)-binding Rossmann-like Domain"/>
    <property type="match status" value="1"/>
</dbReference>
<evidence type="ECO:0000313" key="4">
    <source>
        <dbReference type="Proteomes" id="UP000319769"/>
    </source>
</evidence>
<gene>
    <name evidence="3" type="ORF">FPZ12_016935</name>
</gene>
<dbReference type="InterPro" id="IPR002347">
    <property type="entry name" value="SDR_fam"/>
</dbReference>
<dbReference type="PRINTS" id="PR00080">
    <property type="entry name" value="SDRFAMILY"/>
</dbReference>
<dbReference type="PANTHER" id="PTHR24321">
    <property type="entry name" value="DEHYDROGENASES, SHORT CHAIN"/>
    <property type="match status" value="1"/>
</dbReference>
<accession>A0A5N0V5Z3</accession>
<dbReference type="InterPro" id="IPR036291">
    <property type="entry name" value="NAD(P)-bd_dom_sf"/>
</dbReference>
<proteinExistence type="inferred from homology"/>
<evidence type="ECO:0000313" key="3">
    <source>
        <dbReference type="EMBL" id="KAA9160520.1"/>
    </source>
</evidence>
<comment type="similarity">
    <text evidence="1">Belongs to the short-chain dehydrogenases/reductases (SDR) family.</text>
</comment>
<dbReference type="AlphaFoldDB" id="A0A5N0V5Z3"/>
<dbReference type="GO" id="GO:0016491">
    <property type="term" value="F:oxidoreductase activity"/>
    <property type="evidence" value="ECO:0007669"/>
    <property type="project" value="UniProtKB-KW"/>
</dbReference>
<evidence type="ECO:0000256" key="2">
    <source>
        <dbReference type="ARBA" id="ARBA00023002"/>
    </source>
</evidence>
<dbReference type="OrthoDB" id="7064009at2"/>
<keyword evidence="4" id="KW-1185">Reference proteome</keyword>
<comment type="caution">
    <text evidence="3">The sequence shown here is derived from an EMBL/GenBank/DDBJ whole genome shotgun (WGS) entry which is preliminary data.</text>
</comment>
<dbReference type="Proteomes" id="UP000319769">
    <property type="component" value="Unassembled WGS sequence"/>
</dbReference>
<dbReference type="FunFam" id="3.40.50.720:FF:000084">
    <property type="entry name" value="Short-chain dehydrogenase reductase"/>
    <property type="match status" value="1"/>
</dbReference>